<accession>A0A2H3KPG5</accession>
<dbReference type="AlphaFoldDB" id="A0A2H3KPG5"/>
<dbReference type="EMBL" id="LYXE01000169">
    <property type="protein sequence ID" value="PDV97036.1"/>
    <property type="molecule type" value="Genomic_DNA"/>
</dbReference>
<organism evidence="1 2">
    <name type="scientific">Candidatus Chloroploca asiatica</name>
    <dbReference type="NCBI Taxonomy" id="1506545"/>
    <lineage>
        <taxon>Bacteria</taxon>
        <taxon>Bacillati</taxon>
        <taxon>Chloroflexota</taxon>
        <taxon>Chloroflexia</taxon>
        <taxon>Chloroflexales</taxon>
        <taxon>Chloroflexineae</taxon>
        <taxon>Oscillochloridaceae</taxon>
        <taxon>Candidatus Chloroploca</taxon>
    </lineage>
</organism>
<dbReference type="InterPro" id="IPR035069">
    <property type="entry name" value="TTHA1013/TTHA0281-like"/>
</dbReference>
<comment type="caution">
    <text evidence="1">The sequence shown here is derived from an EMBL/GenBank/DDBJ whole genome shotgun (WGS) entry which is preliminary data.</text>
</comment>
<evidence type="ECO:0000313" key="2">
    <source>
        <dbReference type="Proteomes" id="UP000220922"/>
    </source>
</evidence>
<protein>
    <submittedName>
        <fullName evidence="1">Pilus assembly protein HicB</fullName>
    </submittedName>
</protein>
<sequence length="73" mass="8524">MKVVDQYHKWVEWSDEDQTYVGKCPDLITGIHGDDPVRLYAELCAVVDEVIRHFQATGRMLPRPRVRPMQEVV</sequence>
<keyword evidence="2" id="KW-1185">Reference proteome</keyword>
<dbReference type="OrthoDB" id="9797194at2"/>
<proteinExistence type="predicted"/>
<dbReference type="Proteomes" id="UP000220922">
    <property type="component" value="Unassembled WGS sequence"/>
</dbReference>
<evidence type="ECO:0000313" key="1">
    <source>
        <dbReference type="EMBL" id="PDV97036.1"/>
    </source>
</evidence>
<name>A0A2H3KPG5_9CHLR</name>
<reference evidence="1 2" key="1">
    <citation type="submission" date="2016-05" db="EMBL/GenBank/DDBJ databases">
        <authorList>
            <person name="Lavstsen T."/>
            <person name="Jespersen J.S."/>
        </authorList>
    </citation>
    <scope>NUCLEOTIDE SEQUENCE [LARGE SCALE GENOMIC DNA]</scope>
    <source>
        <strain evidence="1 2">B7-9</strain>
    </source>
</reference>
<dbReference type="SUPFAM" id="SSF143100">
    <property type="entry name" value="TTHA1013/TTHA0281-like"/>
    <property type="match status" value="1"/>
</dbReference>
<gene>
    <name evidence="1" type="ORF">A9Q02_19705</name>
</gene>